<reference evidence="1" key="1">
    <citation type="submission" date="2018-02" db="EMBL/GenBank/DDBJ databases">
        <title>The genomes of Aspergillus section Nigri reveals drivers in fungal speciation.</title>
        <authorList>
            <consortium name="DOE Joint Genome Institute"/>
            <person name="Vesth T.C."/>
            <person name="Nybo J."/>
            <person name="Theobald S."/>
            <person name="Brandl J."/>
            <person name="Frisvad J.C."/>
            <person name="Nielsen K.F."/>
            <person name="Lyhne E.K."/>
            <person name="Kogle M.E."/>
            <person name="Kuo A."/>
            <person name="Riley R."/>
            <person name="Clum A."/>
            <person name="Nolan M."/>
            <person name="Lipzen A."/>
            <person name="Salamov A."/>
            <person name="Henrissat B."/>
            <person name="Wiebenga A."/>
            <person name="De vries R.P."/>
            <person name="Grigoriev I.V."/>
            <person name="Mortensen U.H."/>
            <person name="Andersen M.R."/>
            <person name="Baker S.E."/>
        </authorList>
    </citation>
    <scope>NUCLEOTIDE SEQUENCE</scope>
    <source>
        <strain evidence="1">CBS 115574</strain>
    </source>
</reference>
<sequence length="625" mass="70098">MTHSELEGHRRKRAAIACDYCRRRKRRCDGKQPICSLCQQTNRPECRYSACLPNHPDVTSTAPDSEIPYEQSLLSSIAQLEEVVEAHTVAIQALRMEIDQAKQHSANSFPDPSPLSCGTRVQVEGTQTARNGRLALNYSDEIIPMSIPIRHMTTSDSLLLTSNAQVLAGEWPADVFLKSEQKRQSLSQTSSAACGELSLPSESSIPHAVQIYFTKVHPRHPILNAEKWRDNLPTINREVNVLTTNLVLVMLVVALAEISVASAQQIKDGHLAGASYVQEAVHWLTSTWLNKCSTDLYLCQALFLAASWFNYACKPLEAWRMIHLASTNIQHAFLASSNRKTNPALDPDLVRLCWAIFLTECDILAEYHLPRSGIENVVERLPYPGCHETPEFDSLAWLANLSARRLMNRVHFTMYDISTYNGGDADPGSRLPALNNLLDSDKASLLIASSKELDHQLHLWWDLLPPAIKPQFDESELDPIKETLSLRYFACGDIIYRPFIYKVCSMPCDRVPDRFLVDAAIKCIRYSREVLKHVACLTQTPSPNTMINLHSASGFFSRTLAALINLAVASLSPFLKEEVTDIDHLDDLAITILERWASDGSSRGIMLHVAKTIRDKRRMITAFDL</sequence>
<name>A0ACD1IHV2_9EURO</name>
<dbReference type="Proteomes" id="UP000249748">
    <property type="component" value="Unassembled WGS sequence"/>
</dbReference>
<proteinExistence type="predicted"/>
<evidence type="ECO:0000313" key="2">
    <source>
        <dbReference type="Proteomes" id="UP000249748"/>
    </source>
</evidence>
<dbReference type="EMBL" id="KZ824546">
    <property type="protein sequence ID" value="RAK90048.1"/>
    <property type="molecule type" value="Genomic_DNA"/>
</dbReference>
<organism evidence="1 2">
    <name type="scientific">Aspergillus costaricaensis CBS 115574</name>
    <dbReference type="NCBI Taxonomy" id="1448317"/>
    <lineage>
        <taxon>Eukaryota</taxon>
        <taxon>Fungi</taxon>
        <taxon>Dikarya</taxon>
        <taxon>Ascomycota</taxon>
        <taxon>Pezizomycotina</taxon>
        <taxon>Eurotiomycetes</taxon>
        <taxon>Eurotiomycetidae</taxon>
        <taxon>Eurotiales</taxon>
        <taxon>Aspergillaceae</taxon>
        <taxon>Aspergillus</taxon>
        <taxon>Aspergillus subgen. Circumdati</taxon>
    </lineage>
</organism>
<keyword evidence="2" id="KW-1185">Reference proteome</keyword>
<protein>
    <submittedName>
        <fullName evidence="1">Uncharacterized protein</fullName>
    </submittedName>
</protein>
<gene>
    <name evidence="1" type="ORF">BO79DRAFT_193434</name>
</gene>
<evidence type="ECO:0000313" key="1">
    <source>
        <dbReference type="EMBL" id="RAK90048.1"/>
    </source>
</evidence>
<accession>A0ACD1IHV2</accession>